<dbReference type="InterPro" id="IPR050230">
    <property type="entry name" value="CALM/Myosin/TropC-like"/>
</dbReference>
<feature type="domain" description="EF-hand" evidence="3">
    <location>
        <begin position="82"/>
        <end position="117"/>
    </location>
</feature>
<evidence type="ECO:0000256" key="1">
    <source>
        <dbReference type="ARBA" id="ARBA00022737"/>
    </source>
</evidence>
<dbReference type="SUPFAM" id="SSF47473">
    <property type="entry name" value="EF-hand"/>
    <property type="match status" value="1"/>
</dbReference>
<dbReference type="InterPro" id="IPR011992">
    <property type="entry name" value="EF-hand-dom_pair"/>
</dbReference>
<gene>
    <name evidence="5" type="primary">LOC102806662</name>
</gene>
<evidence type="ECO:0000256" key="2">
    <source>
        <dbReference type="ARBA" id="ARBA00022837"/>
    </source>
</evidence>
<dbReference type="PROSITE" id="PS00018">
    <property type="entry name" value="EF_HAND_1"/>
    <property type="match status" value="2"/>
</dbReference>
<dbReference type="CDD" id="cd00051">
    <property type="entry name" value="EFh"/>
    <property type="match status" value="1"/>
</dbReference>
<dbReference type="GeneID" id="102806662"/>
<dbReference type="SMART" id="SM00054">
    <property type="entry name" value="EFh"/>
    <property type="match status" value="4"/>
</dbReference>
<dbReference type="Proteomes" id="UP000694865">
    <property type="component" value="Unplaced"/>
</dbReference>
<dbReference type="InterPro" id="IPR018247">
    <property type="entry name" value="EF_Hand_1_Ca_BS"/>
</dbReference>
<dbReference type="PANTHER" id="PTHR23048:SF0">
    <property type="entry name" value="CALMODULIN LIKE 3"/>
    <property type="match status" value="1"/>
</dbReference>
<protein>
    <submittedName>
        <fullName evidence="5">Calmodulin-like</fullName>
    </submittedName>
</protein>
<dbReference type="InterPro" id="IPR002048">
    <property type="entry name" value="EF_hand_dom"/>
</dbReference>
<evidence type="ECO:0000259" key="3">
    <source>
        <dbReference type="PROSITE" id="PS50222"/>
    </source>
</evidence>
<evidence type="ECO:0000313" key="4">
    <source>
        <dbReference type="Proteomes" id="UP000694865"/>
    </source>
</evidence>
<accession>A0ABM0N0X7</accession>
<sequence>MSAKYDLSDKQIQELKQAFALFGPNIDGCITKVELGGVMKSLGHRPSELELEGMIAEVDTEGNGAIDFEGFLSIMATKMEEDNGDDLQEAFRIFDKDGNGFISVNELRNVMYNLGEEMTEDEVREMIKEADTDGDGQVNFKEFVTMMTRN</sequence>
<reference evidence="5" key="1">
    <citation type="submission" date="2025-08" db="UniProtKB">
        <authorList>
            <consortium name="RefSeq"/>
        </authorList>
    </citation>
    <scope>IDENTIFICATION</scope>
    <source>
        <tissue evidence="5">Testes</tissue>
    </source>
</reference>
<proteinExistence type="predicted"/>
<feature type="domain" description="EF-hand" evidence="3">
    <location>
        <begin position="46"/>
        <end position="81"/>
    </location>
</feature>
<dbReference type="PANTHER" id="PTHR23048">
    <property type="entry name" value="MYOSIN LIGHT CHAIN 1, 3"/>
    <property type="match status" value="1"/>
</dbReference>
<dbReference type="PROSITE" id="PS50222">
    <property type="entry name" value="EF_HAND_2"/>
    <property type="match status" value="4"/>
</dbReference>
<dbReference type="Gene3D" id="1.10.238.10">
    <property type="entry name" value="EF-hand"/>
    <property type="match status" value="2"/>
</dbReference>
<keyword evidence="4" id="KW-1185">Reference proteome</keyword>
<dbReference type="RefSeq" id="XP_006825918.1">
    <property type="nucleotide sequence ID" value="XM_006825855.1"/>
</dbReference>
<keyword evidence="1" id="KW-0677">Repeat</keyword>
<feature type="domain" description="EF-hand" evidence="3">
    <location>
        <begin position="118"/>
        <end position="150"/>
    </location>
</feature>
<organism evidence="4 5">
    <name type="scientific">Saccoglossus kowalevskii</name>
    <name type="common">Acorn worm</name>
    <dbReference type="NCBI Taxonomy" id="10224"/>
    <lineage>
        <taxon>Eukaryota</taxon>
        <taxon>Metazoa</taxon>
        <taxon>Hemichordata</taxon>
        <taxon>Enteropneusta</taxon>
        <taxon>Harrimaniidae</taxon>
        <taxon>Saccoglossus</taxon>
    </lineage>
</organism>
<name>A0ABM0N0X7_SACKO</name>
<feature type="domain" description="EF-hand" evidence="3">
    <location>
        <begin position="10"/>
        <end position="45"/>
    </location>
</feature>
<evidence type="ECO:0000313" key="5">
    <source>
        <dbReference type="RefSeq" id="XP_006825918.1"/>
    </source>
</evidence>
<dbReference type="Pfam" id="PF13499">
    <property type="entry name" value="EF-hand_7"/>
    <property type="match status" value="2"/>
</dbReference>
<keyword evidence="2" id="KW-0106">Calcium</keyword>